<dbReference type="STRING" id="573321.SAMN04488505_103279"/>
<evidence type="ECO:0000313" key="6">
    <source>
        <dbReference type="EMBL" id="SEM06640.1"/>
    </source>
</evidence>
<dbReference type="InterPro" id="IPR052527">
    <property type="entry name" value="Metal_cation-efflux_comp"/>
</dbReference>
<feature type="transmembrane region" description="Helical" evidence="5">
    <location>
        <begin position="137"/>
        <end position="160"/>
    </location>
</feature>
<dbReference type="AlphaFoldDB" id="A0A1H7VC45"/>
<evidence type="ECO:0000256" key="5">
    <source>
        <dbReference type="SAM" id="Phobius"/>
    </source>
</evidence>
<feature type="transmembrane region" description="Helical" evidence="5">
    <location>
        <begin position="71"/>
        <end position="91"/>
    </location>
</feature>
<dbReference type="OrthoDB" id="5363370at2"/>
<dbReference type="GO" id="GO:0032259">
    <property type="term" value="P:methylation"/>
    <property type="evidence" value="ECO:0007669"/>
    <property type="project" value="UniProtKB-KW"/>
</dbReference>
<gene>
    <name evidence="6" type="ORF">SAMN04488505_103279</name>
</gene>
<sequence length="176" mass="20281">MEATTLLIFYAFVFIRLLSIFISTGNERKLKKMGAVEYGKRNSAFLVLAHFAYYIAAAIEGGRRGAFFFDAISFAGLGIYVFSILMLYYVIYSIRHVWTVKLIIAPASHHVLNRSFLFKYIKHPNYFLNVIPELIGIAVFLHAWVTLGVGMVIYLIPLITRIRQEEAVMKEHFQNY</sequence>
<dbReference type="GO" id="GO:0004671">
    <property type="term" value="F:protein C-terminal S-isoprenylcysteine carboxyl O-methyltransferase activity"/>
    <property type="evidence" value="ECO:0007669"/>
    <property type="project" value="InterPro"/>
</dbReference>
<dbReference type="Gene3D" id="1.20.120.1630">
    <property type="match status" value="1"/>
</dbReference>
<keyword evidence="6" id="KW-0489">Methyltransferase</keyword>
<keyword evidence="4 5" id="KW-0472">Membrane</keyword>
<evidence type="ECO:0000256" key="1">
    <source>
        <dbReference type="ARBA" id="ARBA00004141"/>
    </source>
</evidence>
<keyword evidence="7" id="KW-1185">Reference proteome</keyword>
<dbReference type="RefSeq" id="WP_089912780.1">
    <property type="nucleotide sequence ID" value="NZ_FOBB01000003.1"/>
</dbReference>
<dbReference type="EMBL" id="FOBB01000003">
    <property type="protein sequence ID" value="SEM06640.1"/>
    <property type="molecule type" value="Genomic_DNA"/>
</dbReference>
<dbReference type="Pfam" id="PF04140">
    <property type="entry name" value="ICMT"/>
    <property type="match status" value="1"/>
</dbReference>
<evidence type="ECO:0000256" key="3">
    <source>
        <dbReference type="ARBA" id="ARBA00022989"/>
    </source>
</evidence>
<organism evidence="6 7">
    <name type="scientific">Chitinophaga rupis</name>
    <dbReference type="NCBI Taxonomy" id="573321"/>
    <lineage>
        <taxon>Bacteria</taxon>
        <taxon>Pseudomonadati</taxon>
        <taxon>Bacteroidota</taxon>
        <taxon>Chitinophagia</taxon>
        <taxon>Chitinophagales</taxon>
        <taxon>Chitinophagaceae</taxon>
        <taxon>Chitinophaga</taxon>
    </lineage>
</organism>
<accession>A0A1H7VC45</accession>
<proteinExistence type="predicted"/>
<reference evidence="6 7" key="1">
    <citation type="submission" date="2016-10" db="EMBL/GenBank/DDBJ databases">
        <authorList>
            <person name="de Groot N.N."/>
        </authorList>
    </citation>
    <scope>NUCLEOTIDE SEQUENCE [LARGE SCALE GENOMIC DNA]</scope>
    <source>
        <strain evidence="6 7">DSM 21039</strain>
    </source>
</reference>
<evidence type="ECO:0000313" key="7">
    <source>
        <dbReference type="Proteomes" id="UP000198984"/>
    </source>
</evidence>
<keyword evidence="3 5" id="KW-1133">Transmembrane helix</keyword>
<name>A0A1H7VC45_9BACT</name>
<feature type="transmembrane region" description="Helical" evidence="5">
    <location>
        <begin position="43"/>
        <end position="59"/>
    </location>
</feature>
<dbReference type="GO" id="GO:0016020">
    <property type="term" value="C:membrane"/>
    <property type="evidence" value="ECO:0007669"/>
    <property type="project" value="UniProtKB-SubCell"/>
</dbReference>
<dbReference type="PANTHER" id="PTHR43847:SF1">
    <property type="entry name" value="BLL3993 PROTEIN"/>
    <property type="match status" value="1"/>
</dbReference>
<comment type="subcellular location">
    <subcellularLocation>
        <location evidence="1">Membrane</location>
        <topology evidence="1">Multi-pass membrane protein</topology>
    </subcellularLocation>
</comment>
<dbReference type="Proteomes" id="UP000198984">
    <property type="component" value="Unassembled WGS sequence"/>
</dbReference>
<keyword evidence="2 5" id="KW-0812">Transmembrane</keyword>
<protein>
    <submittedName>
        <fullName evidence="6">Uncharacterized protein YpbQ, isoprenylcysteine carboxyl methyltransferase (ICMT) family</fullName>
    </submittedName>
</protein>
<evidence type="ECO:0000256" key="4">
    <source>
        <dbReference type="ARBA" id="ARBA00023136"/>
    </source>
</evidence>
<dbReference type="PANTHER" id="PTHR43847">
    <property type="entry name" value="BLL3993 PROTEIN"/>
    <property type="match status" value="1"/>
</dbReference>
<evidence type="ECO:0000256" key="2">
    <source>
        <dbReference type="ARBA" id="ARBA00022692"/>
    </source>
</evidence>
<keyword evidence="6" id="KW-0808">Transferase</keyword>
<dbReference type="InterPro" id="IPR007269">
    <property type="entry name" value="ICMT_MeTrfase"/>
</dbReference>
<feature type="transmembrane region" description="Helical" evidence="5">
    <location>
        <begin position="6"/>
        <end position="22"/>
    </location>
</feature>